<organism evidence="4 5">
    <name type="scientific">Saccharothrix yanglingensis</name>
    <dbReference type="NCBI Taxonomy" id="659496"/>
    <lineage>
        <taxon>Bacteria</taxon>
        <taxon>Bacillati</taxon>
        <taxon>Actinomycetota</taxon>
        <taxon>Actinomycetes</taxon>
        <taxon>Pseudonocardiales</taxon>
        <taxon>Pseudonocardiaceae</taxon>
        <taxon>Saccharothrix</taxon>
    </lineage>
</organism>
<comment type="caution">
    <text evidence="4">The sequence shown here is derived from an EMBL/GenBank/DDBJ whole genome shotgun (WGS) entry which is preliminary data.</text>
</comment>
<feature type="transmembrane region" description="Helical" evidence="2">
    <location>
        <begin position="53"/>
        <end position="72"/>
    </location>
</feature>
<accession>A0ABU0X4T6</accession>
<dbReference type="Proteomes" id="UP001225605">
    <property type="component" value="Unassembled WGS sequence"/>
</dbReference>
<gene>
    <name evidence="4" type="ORF">CKY47_24850</name>
</gene>
<protein>
    <recommendedName>
        <fullName evidence="3">YdbS-like PH domain-containing protein</fullName>
    </recommendedName>
</protein>
<proteinExistence type="predicted"/>
<keyword evidence="2" id="KW-1133">Transmembrane helix</keyword>
<feature type="domain" description="YdbS-like PH" evidence="3">
    <location>
        <begin position="78"/>
        <end position="149"/>
    </location>
</feature>
<keyword evidence="2" id="KW-0812">Transmembrane</keyword>
<feature type="transmembrane region" description="Helical" evidence="2">
    <location>
        <begin position="25"/>
        <end position="47"/>
    </location>
</feature>
<keyword evidence="5" id="KW-1185">Reference proteome</keyword>
<dbReference type="PANTHER" id="PTHR37938">
    <property type="entry name" value="BLL0215 PROTEIN"/>
    <property type="match status" value="1"/>
</dbReference>
<dbReference type="PANTHER" id="PTHR37938:SF1">
    <property type="entry name" value="BLL0215 PROTEIN"/>
    <property type="match status" value="1"/>
</dbReference>
<dbReference type="RefSeq" id="WP_306748589.1">
    <property type="nucleotide sequence ID" value="NZ_NSDM01000011.1"/>
</dbReference>
<reference evidence="4 5" key="1">
    <citation type="submission" date="2017-06" db="EMBL/GenBank/DDBJ databases">
        <title>Cultured bacterium strain Saccharothrix yanglingensis Hhs.015.</title>
        <authorList>
            <person name="Xia Y."/>
        </authorList>
    </citation>
    <scope>NUCLEOTIDE SEQUENCE [LARGE SCALE GENOMIC DNA]</scope>
    <source>
        <strain evidence="4 5">Hhs.015</strain>
    </source>
</reference>
<evidence type="ECO:0000313" key="4">
    <source>
        <dbReference type="EMBL" id="MDQ2587156.1"/>
    </source>
</evidence>
<dbReference type="EMBL" id="NSDM01000011">
    <property type="protein sequence ID" value="MDQ2587156.1"/>
    <property type="molecule type" value="Genomic_DNA"/>
</dbReference>
<sequence>MAYPDDLLSPSEHVVIHKHPHWKALVVPVAVLVAVLAGGTWLAVLAADLTWASTAWLVLAAVAALLVGWLVLAPVLRWRTTHLVITTERVMWRMGVVRRVSLDLPLRRIDSVRFEQGVTDRLLRCGTLVIDSASDQPLELDDIPDVETVNSLLQREINDNPEDDYQPEDGVIDGRA</sequence>
<feature type="region of interest" description="Disordered" evidence="1">
    <location>
        <begin position="157"/>
        <end position="176"/>
    </location>
</feature>
<feature type="compositionally biased region" description="Acidic residues" evidence="1">
    <location>
        <begin position="159"/>
        <end position="176"/>
    </location>
</feature>
<evidence type="ECO:0000259" key="3">
    <source>
        <dbReference type="Pfam" id="PF03703"/>
    </source>
</evidence>
<name>A0ABU0X4T6_9PSEU</name>
<dbReference type="Pfam" id="PF03703">
    <property type="entry name" value="bPH_2"/>
    <property type="match status" value="1"/>
</dbReference>
<keyword evidence="2" id="KW-0472">Membrane</keyword>
<evidence type="ECO:0000256" key="1">
    <source>
        <dbReference type="SAM" id="MobiDB-lite"/>
    </source>
</evidence>
<dbReference type="InterPro" id="IPR005182">
    <property type="entry name" value="YdbS-like_PH"/>
</dbReference>
<evidence type="ECO:0000313" key="5">
    <source>
        <dbReference type="Proteomes" id="UP001225605"/>
    </source>
</evidence>
<evidence type="ECO:0000256" key="2">
    <source>
        <dbReference type="SAM" id="Phobius"/>
    </source>
</evidence>